<dbReference type="InterPro" id="IPR011990">
    <property type="entry name" value="TPR-like_helical_dom_sf"/>
</dbReference>
<dbReference type="EMBL" id="JEMU01000011">
    <property type="protein sequence ID" value="KAJ02450.1"/>
    <property type="molecule type" value="Genomic_DNA"/>
</dbReference>
<evidence type="ECO:0000256" key="1">
    <source>
        <dbReference type="PROSITE-ProRule" id="PRU00339"/>
    </source>
</evidence>
<dbReference type="Gene3D" id="1.25.40.10">
    <property type="entry name" value="Tetratricopeptide repeat domain"/>
    <property type="match status" value="1"/>
</dbReference>
<dbReference type="STRING" id="83219.PM02_13275"/>
<evidence type="ECO:0000313" key="3">
    <source>
        <dbReference type="EMBL" id="KAJ02450.1"/>
    </source>
</evidence>
<name>A0A061ST70_9RHOB</name>
<dbReference type="Proteomes" id="UP000244092">
    <property type="component" value="Unassembled WGS sequence"/>
</dbReference>
<gene>
    <name evidence="4" type="ORF">C8N31_11132</name>
    <name evidence="3" type="ORF">PM02_13275</name>
</gene>
<proteinExistence type="predicted"/>
<keyword evidence="1" id="KW-0802">TPR repeat</keyword>
<sequence length="185" mass="20694">MRNRPVNLKHTVAAIGPLLLLSGMALADVPPPELFDKLRDAEPAEAKRIEGEMSRIWSRSGSASMDLLLKRGREAMEAGDNRLAIEHLTALTDHAPDFAEGFHTRARAYFRSDLYGPALADLERTLALNPQHYEAIFGFAVMVQEFGDLRRAAELYRRVLAIHPNHENAQTALSRLKRDGIGREL</sequence>
<keyword evidence="5" id="KW-1185">Reference proteome</keyword>
<feature type="repeat" description="TPR" evidence="1">
    <location>
        <begin position="133"/>
        <end position="166"/>
    </location>
</feature>
<dbReference type="eggNOG" id="COG3063">
    <property type="taxonomic scope" value="Bacteria"/>
</dbReference>
<accession>A0A061ST70</accession>
<dbReference type="AlphaFoldDB" id="A0A061ST70"/>
<organism evidence="3 5">
    <name type="scientific">Sulfitobacter mediterraneus</name>
    <dbReference type="NCBI Taxonomy" id="83219"/>
    <lineage>
        <taxon>Bacteria</taxon>
        <taxon>Pseudomonadati</taxon>
        <taxon>Pseudomonadota</taxon>
        <taxon>Alphaproteobacteria</taxon>
        <taxon>Rhodobacterales</taxon>
        <taxon>Roseobacteraceae</taxon>
        <taxon>Sulfitobacter</taxon>
    </lineage>
</organism>
<comment type="caution">
    <text evidence="3">The sequence shown here is derived from an EMBL/GenBank/DDBJ whole genome shotgun (WGS) entry which is preliminary data.</text>
</comment>
<feature type="chain" id="PRO_5035983462" evidence="2">
    <location>
        <begin position="28"/>
        <end position="185"/>
    </location>
</feature>
<protein>
    <submittedName>
        <fullName evidence="4">Tetratricopeptide repeat protein</fullName>
    </submittedName>
</protein>
<evidence type="ECO:0000256" key="2">
    <source>
        <dbReference type="SAM" id="SignalP"/>
    </source>
</evidence>
<dbReference type="SMART" id="SM00028">
    <property type="entry name" value="TPR"/>
    <property type="match status" value="3"/>
</dbReference>
<feature type="signal peptide" evidence="2">
    <location>
        <begin position="1"/>
        <end position="27"/>
    </location>
</feature>
<evidence type="ECO:0000313" key="5">
    <source>
        <dbReference type="Proteomes" id="UP000027337"/>
    </source>
</evidence>
<dbReference type="SUPFAM" id="SSF48452">
    <property type="entry name" value="TPR-like"/>
    <property type="match status" value="1"/>
</dbReference>
<keyword evidence="2" id="KW-0732">Signal</keyword>
<feature type="repeat" description="TPR" evidence="1">
    <location>
        <begin position="99"/>
        <end position="132"/>
    </location>
</feature>
<dbReference type="RefSeq" id="WP_025046796.1">
    <property type="nucleotide sequence ID" value="NZ_CANMAK010000004.1"/>
</dbReference>
<dbReference type="EMBL" id="QBKU01000011">
    <property type="protein sequence ID" value="PTX72321.1"/>
    <property type="molecule type" value="Genomic_DNA"/>
</dbReference>
<evidence type="ECO:0000313" key="4">
    <source>
        <dbReference type="EMBL" id="PTX72321.1"/>
    </source>
</evidence>
<dbReference type="OrthoDB" id="9815010at2"/>
<dbReference type="Pfam" id="PF14559">
    <property type="entry name" value="TPR_19"/>
    <property type="match status" value="1"/>
</dbReference>
<reference evidence="4 6" key="2">
    <citation type="submission" date="2018-04" db="EMBL/GenBank/DDBJ databases">
        <title>Genomic Encyclopedia of Archaeal and Bacterial Type Strains, Phase II (KMG-II): from individual species to whole genera.</title>
        <authorList>
            <person name="Goeker M."/>
        </authorList>
    </citation>
    <scope>NUCLEOTIDE SEQUENCE [LARGE SCALE GENOMIC DNA]</scope>
    <source>
        <strain evidence="4 6">DSM 12244</strain>
    </source>
</reference>
<reference evidence="3 5" key="1">
    <citation type="journal article" date="2014" name="Genome Announc.">
        <title>Draft Genome Sequences of Two Isolates of the Roseobacter Group, Sulfitobacter sp. Strains 3SOLIMAR09 and 1FIGIMAR09, from Harbors of Mallorca Island (Mediterranean Sea).</title>
        <authorList>
            <person name="Mas-Llado M."/>
            <person name="Pina-Villalonga J.M."/>
            <person name="Brunet-Galmes I."/>
            <person name="Nogales B."/>
            <person name="Bosch R."/>
        </authorList>
    </citation>
    <scope>NUCLEOTIDE SEQUENCE [LARGE SCALE GENOMIC DNA]</scope>
    <source>
        <strain evidence="3 5">1FIGIMAR09</strain>
    </source>
</reference>
<dbReference type="InterPro" id="IPR019734">
    <property type="entry name" value="TPR_rpt"/>
</dbReference>
<dbReference type="Proteomes" id="UP000027337">
    <property type="component" value="Unassembled WGS sequence"/>
</dbReference>
<dbReference type="PROSITE" id="PS50005">
    <property type="entry name" value="TPR"/>
    <property type="match status" value="2"/>
</dbReference>
<evidence type="ECO:0000313" key="6">
    <source>
        <dbReference type="Proteomes" id="UP000244092"/>
    </source>
</evidence>